<evidence type="ECO:0000256" key="1">
    <source>
        <dbReference type="ARBA" id="ARBA00023027"/>
    </source>
</evidence>
<dbReference type="InterPro" id="IPR036291">
    <property type="entry name" value="NAD(P)-bd_dom_sf"/>
</dbReference>
<dbReference type="RefSeq" id="WP_072765405.1">
    <property type="nucleotide sequence ID" value="NZ_FQYX01000026.1"/>
</dbReference>
<dbReference type="PANTHER" id="PTHR43574">
    <property type="entry name" value="EPIMERASE-RELATED"/>
    <property type="match status" value="1"/>
</dbReference>
<accession>A0A1M6KKG6</accession>
<protein>
    <submittedName>
        <fullName evidence="3">UDP-glucuronate 4-epimerase</fullName>
    </submittedName>
</protein>
<proteinExistence type="predicted"/>
<evidence type="ECO:0000259" key="2">
    <source>
        <dbReference type="Pfam" id="PF01370"/>
    </source>
</evidence>
<dbReference type="PRINTS" id="PR01713">
    <property type="entry name" value="NUCEPIMERASE"/>
</dbReference>
<gene>
    <name evidence="3" type="ORF">SAMN04487911_12636</name>
</gene>
<dbReference type="Proteomes" id="UP000184231">
    <property type="component" value="Unassembled WGS sequence"/>
</dbReference>
<dbReference type="STRING" id="558155.SAMN04487911_12636"/>
<dbReference type="SUPFAM" id="SSF51735">
    <property type="entry name" value="NAD(P)-binding Rossmann-fold domains"/>
    <property type="match status" value="1"/>
</dbReference>
<dbReference type="OrthoDB" id="9801785at2"/>
<dbReference type="InterPro" id="IPR001509">
    <property type="entry name" value="Epimerase_deHydtase"/>
</dbReference>
<name>A0A1M6KKG6_9FLAO</name>
<dbReference type="AlphaFoldDB" id="A0A1M6KKG6"/>
<dbReference type="Pfam" id="PF01370">
    <property type="entry name" value="Epimerase"/>
    <property type="match status" value="1"/>
</dbReference>
<feature type="domain" description="NAD-dependent epimerase/dehydratase" evidence="2">
    <location>
        <begin position="3"/>
        <end position="269"/>
    </location>
</feature>
<dbReference type="EMBL" id="FQYX01000026">
    <property type="protein sequence ID" value="SHJ59419.1"/>
    <property type="molecule type" value="Genomic_DNA"/>
</dbReference>
<keyword evidence="1" id="KW-0520">NAD</keyword>
<sequence length="346" mass="39547">MKILVTGAAGFIGFHVSLSLIYKGHKVVGLDNINDYYDVNLKYARLKELGISRENAEKFGEINVSETHPNSFSFIRLNLEDREALPQLFQTENFDVVSNLGAQAGVRYSLENPETYIDSNIVGFLNILECCRHHKIKHLVYASSSSVYGLNKKIPFETSDNVDHPISLYAATKKSNELMAHTYSHLYDFTTTGLRFFTVYGPWGRPDMAMFLFTDAMVKGKPIKVFNEGKMERDFTYIDDITEGVVRILEKDTVDRIEKGENYKIYNIGNNNCVKLLDFIECIEQNLGITANRNLLPMQPGDVEKTWANVDDLIKDYDYRPNTSINKGVAAFINWYKKYYQLAPNC</sequence>
<evidence type="ECO:0000313" key="4">
    <source>
        <dbReference type="Proteomes" id="UP000184231"/>
    </source>
</evidence>
<reference evidence="3 4" key="1">
    <citation type="submission" date="2016-11" db="EMBL/GenBank/DDBJ databases">
        <authorList>
            <person name="Jaros S."/>
            <person name="Januszkiewicz K."/>
            <person name="Wedrychowicz H."/>
        </authorList>
    </citation>
    <scope>NUCLEOTIDE SEQUENCE [LARGE SCALE GENOMIC DNA]</scope>
    <source>
        <strain evidence="3 4">CGMCC 1.8863</strain>
    </source>
</reference>
<keyword evidence="4" id="KW-1185">Reference proteome</keyword>
<dbReference type="CDD" id="cd05253">
    <property type="entry name" value="UDP_GE_SDE_e"/>
    <property type="match status" value="1"/>
</dbReference>
<evidence type="ECO:0000313" key="3">
    <source>
        <dbReference type="EMBL" id="SHJ59419.1"/>
    </source>
</evidence>
<organism evidence="3 4">
    <name type="scientific">Arenibacter nanhaiticus</name>
    <dbReference type="NCBI Taxonomy" id="558155"/>
    <lineage>
        <taxon>Bacteria</taxon>
        <taxon>Pseudomonadati</taxon>
        <taxon>Bacteroidota</taxon>
        <taxon>Flavobacteriia</taxon>
        <taxon>Flavobacteriales</taxon>
        <taxon>Flavobacteriaceae</taxon>
        <taxon>Arenibacter</taxon>
    </lineage>
</organism>
<dbReference type="Gene3D" id="3.40.50.720">
    <property type="entry name" value="NAD(P)-binding Rossmann-like Domain"/>
    <property type="match status" value="1"/>
</dbReference>